<comment type="caution">
    <text evidence="8">The sequence shown here is derived from an EMBL/GenBank/DDBJ whole genome shotgun (WGS) entry which is preliminary data.</text>
</comment>
<keyword evidence="3" id="KW-0539">Nucleus</keyword>
<dbReference type="Pfam" id="PF00076">
    <property type="entry name" value="RRM_1"/>
    <property type="match status" value="1"/>
</dbReference>
<feature type="region of interest" description="Disordered" evidence="6">
    <location>
        <begin position="144"/>
        <end position="295"/>
    </location>
</feature>
<dbReference type="PROSITE" id="PS50102">
    <property type="entry name" value="RRM"/>
    <property type="match status" value="1"/>
</dbReference>
<comment type="subcellular location">
    <subcellularLocation>
        <location evidence="1">Nucleus</location>
    </subcellularLocation>
</comment>
<dbReference type="Gene3D" id="3.30.70.330">
    <property type="match status" value="1"/>
</dbReference>
<evidence type="ECO:0000256" key="2">
    <source>
        <dbReference type="ARBA" id="ARBA00021080"/>
    </source>
</evidence>
<evidence type="ECO:0000259" key="7">
    <source>
        <dbReference type="PROSITE" id="PS50102"/>
    </source>
</evidence>
<dbReference type="InterPro" id="IPR051183">
    <property type="entry name" value="U1_U11-U12_snRNP_70-35kDa"/>
</dbReference>
<dbReference type="SMART" id="SM00360">
    <property type="entry name" value="RRM"/>
    <property type="match status" value="1"/>
</dbReference>
<proteinExistence type="predicted"/>
<dbReference type="GO" id="GO:0000398">
    <property type="term" value="P:mRNA splicing, via spliceosome"/>
    <property type="evidence" value="ECO:0007669"/>
    <property type="project" value="TreeGrafter"/>
</dbReference>
<evidence type="ECO:0000256" key="6">
    <source>
        <dbReference type="SAM" id="MobiDB-lite"/>
    </source>
</evidence>
<feature type="domain" description="RRM" evidence="7">
    <location>
        <begin position="55"/>
        <end position="133"/>
    </location>
</feature>
<dbReference type="PANTHER" id="PTHR13952:SF6">
    <property type="entry name" value="U11_U12 SMALL NUCLEAR RIBONUCLEOPROTEIN 35 KDA PROTEIN"/>
    <property type="match status" value="1"/>
</dbReference>
<organism evidence="8 9">
    <name type="scientific">Holothuria leucospilota</name>
    <name type="common">Black long sea cucumber</name>
    <name type="synonym">Mertensiothuria leucospilota</name>
    <dbReference type="NCBI Taxonomy" id="206669"/>
    <lineage>
        <taxon>Eukaryota</taxon>
        <taxon>Metazoa</taxon>
        <taxon>Echinodermata</taxon>
        <taxon>Eleutherozoa</taxon>
        <taxon>Echinozoa</taxon>
        <taxon>Holothuroidea</taxon>
        <taxon>Aspidochirotacea</taxon>
        <taxon>Aspidochirotida</taxon>
        <taxon>Holothuriidae</taxon>
        <taxon>Holothuria</taxon>
    </lineage>
</organism>
<dbReference type="GO" id="GO:0003729">
    <property type="term" value="F:mRNA binding"/>
    <property type="evidence" value="ECO:0007669"/>
    <property type="project" value="TreeGrafter"/>
</dbReference>
<evidence type="ECO:0000313" key="8">
    <source>
        <dbReference type="EMBL" id="KAJ8050704.1"/>
    </source>
</evidence>
<dbReference type="OrthoDB" id="6159137at2759"/>
<dbReference type="Proteomes" id="UP001152320">
    <property type="component" value="Chromosome 1"/>
</dbReference>
<reference evidence="8" key="1">
    <citation type="submission" date="2021-10" db="EMBL/GenBank/DDBJ databases">
        <title>Tropical sea cucumber genome reveals ecological adaptation and Cuvierian tubules defense mechanism.</title>
        <authorList>
            <person name="Chen T."/>
        </authorList>
    </citation>
    <scope>NUCLEOTIDE SEQUENCE</scope>
    <source>
        <strain evidence="8">Nanhai2018</strain>
        <tissue evidence="8">Muscle</tissue>
    </source>
</reference>
<dbReference type="AlphaFoldDB" id="A0A9Q1CU66"/>
<gene>
    <name evidence="8" type="ORF">HOLleu_04007</name>
</gene>
<dbReference type="GO" id="GO:0071011">
    <property type="term" value="C:precatalytic spliceosome"/>
    <property type="evidence" value="ECO:0007669"/>
    <property type="project" value="TreeGrafter"/>
</dbReference>
<keyword evidence="9" id="KW-1185">Reference proteome</keyword>
<keyword evidence="5" id="KW-0694">RNA-binding</keyword>
<protein>
    <recommendedName>
        <fullName evidence="2">U11/U12 small nuclear ribonucleoprotein 35 kDa protein</fullName>
    </recommendedName>
    <alternativeName>
        <fullName evidence="4">U1 snRNP-binding protein homolog</fullName>
    </alternativeName>
</protein>
<sequence>MAQAGGGWSRFLKVYNPLKAGSIDGTDSRPHDRGIERAMESVYVPNKDLKSDPTRTLFIGRMNPDTDEESLYRRCSEYGAIESLTLVRDVVTGFSKQYAFVEYELQRDADEACMELDSSYLDNHKIFVDWECSRTLPGWIPRRLGGGFSGKKESGQLRFGGKDRPFKKPIILSRDEKIATDAGRMDRRDEKERSSRDRDRGRDRDRDRDKERGRERGRERGDREDREWDRGRQRGGSYERDKYRDRDRHRDRERRSEKDHYRERRDDRDRRDRRDREDDRDRGGWREREEEWKMERDRESLDVKKRRFTEIKVEMDD</sequence>
<name>A0A9Q1CU66_HOLLE</name>
<accession>A0A9Q1CU66</accession>
<dbReference type="InterPro" id="IPR035979">
    <property type="entry name" value="RBD_domain_sf"/>
</dbReference>
<dbReference type="GO" id="GO:0017069">
    <property type="term" value="F:snRNA binding"/>
    <property type="evidence" value="ECO:0007669"/>
    <property type="project" value="TreeGrafter"/>
</dbReference>
<dbReference type="EMBL" id="JAIZAY010000001">
    <property type="protein sequence ID" value="KAJ8050704.1"/>
    <property type="molecule type" value="Genomic_DNA"/>
</dbReference>
<keyword evidence="8" id="KW-0687">Ribonucleoprotein</keyword>
<dbReference type="PANTHER" id="PTHR13952">
    <property type="entry name" value="U1 SMALL NUCLEAR RIBONUCLEOPROTEIN 70 KD"/>
    <property type="match status" value="1"/>
</dbReference>
<dbReference type="InterPro" id="IPR000504">
    <property type="entry name" value="RRM_dom"/>
</dbReference>
<dbReference type="SUPFAM" id="SSF54928">
    <property type="entry name" value="RNA-binding domain, RBD"/>
    <property type="match status" value="1"/>
</dbReference>
<evidence type="ECO:0000256" key="3">
    <source>
        <dbReference type="ARBA" id="ARBA00023242"/>
    </source>
</evidence>
<evidence type="ECO:0000256" key="5">
    <source>
        <dbReference type="PROSITE-ProRule" id="PRU00176"/>
    </source>
</evidence>
<evidence type="ECO:0000256" key="4">
    <source>
        <dbReference type="ARBA" id="ARBA00031739"/>
    </source>
</evidence>
<dbReference type="InterPro" id="IPR012677">
    <property type="entry name" value="Nucleotide-bd_a/b_plait_sf"/>
</dbReference>
<evidence type="ECO:0000313" key="9">
    <source>
        <dbReference type="Proteomes" id="UP001152320"/>
    </source>
</evidence>
<feature type="compositionally biased region" description="Basic and acidic residues" evidence="6">
    <location>
        <begin position="173"/>
        <end position="295"/>
    </location>
</feature>
<dbReference type="FunFam" id="3.30.70.330:FF:000132">
    <property type="entry name" value="Small nuclear ribonucleoprotein U11/U12 subunit 35"/>
    <property type="match status" value="1"/>
</dbReference>
<feature type="compositionally biased region" description="Basic and acidic residues" evidence="6">
    <location>
        <begin position="150"/>
        <end position="166"/>
    </location>
</feature>
<evidence type="ECO:0000256" key="1">
    <source>
        <dbReference type="ARBA" id="ARBA00004123"/>
    </source>
</evidence>